<dbReference type="GO" id="GO:0015031">
    <property type="term" value="P:protein transport"/>
    <property type="evidence" value="ECO:0007669"/>
    <property type="project" value="InterPro"/>
</dbReference>
<dbReference type="PATRIC" id="fig|1423763.3.peg.326"/>
<reference evidence="1 2" key="1">
    <citation type="journal article" date="2015" name="Genome Announc.">
        <title>Expanding the biotechnology potential of lactobacilli through comparative genomics of 213 strains and associated genera.</title>
        <authorList>
            <person name="Sun Z."/>
            <person name="Harris H.M."/>
            <person name="McCann A."/>
            <person name="Guo C."/>
            <person name="Argimon S."/>
            <person name="Zhang W."/>
            <person name="Yang X."/>
            <person name="Jeffery I.B."/>
            <person name="Cooney J.C."/>
            <person name="Kagawa T.F."/>
            <person name="Liu W."/>
            <person name="Song Y."/>
            <person name="Salvetti E."/>
            <person name="Wrobel A."/>
            <person name="Rasinkangas P."/>
            <person name="Parkhill J."/>
            <person name="Rea M.C."/>
            <person name="O'Sullivan O."/>
            <person name="Ritari J."/>
            <person name="Douillard F.P."/>
            <person name="Paul Ross R."/>
            <person name="Yang R."/>
            <person name="Briner A.E."/>
            <person name="Felis G.E."/>
            <person name="de Vos W.M."/>
            <person name="Barrangou R."/>
            <person name="Klaenhammer T.R."/>
            <person name="Caufield P.W."/>
            <person name="Cui Y."/>
            <person name="Zhang H."/>
            <person name="O'Toole P.W."/>
        </authorList>
    </citation>
    <scope>NUCLEOTIDE SEQUENCE [LARGE SCALE GENOMIC DNA]</scope>
    <source>
        <strain evidence="1 2">DSM 16043</strain>
    </source>
</reference>
<evidence type="ECO:0008006" key="3">
    <source>
        <dbReference type="Google" id="ProtNLM"/>
    </source>
</evidence>
<name>A0A0R1UL77_9LACO</name>
<organism evidence="1 2">
    <name type="scientific">Lactobacillus kalixensis DSM 16043</name>
    <dbReference type="NCBI Taxonomy" id="1423763"/>
    <lineage>
        <taxon>Bacteria</taxon>
        <taxon>Bacillati</taxon>
        <taxon>Bacillota</taxon>
        <taxon>Bacilli</taxon>
        <taxon>Lactobacillales</taxon>
        <taxon>Lactobacillaceae</taxon>
        <taxon>Lactobacillus</taxon>
    </lineage>
</organism>
<protein>
    <recommendedName>
        <fullName evidence="3">Accessory Sec system protein Asp2</fullName>
    </recommendedName>
</protein>
<dbReference type="NCBIfam" id="TIGR03712">
    <property type="entry name" value="acc_sec_asp2"/>
    <property type="match status" value="1"/>
</dbReference>
<accession>A0A0R1UL77</accession>
<dbReference type="STRING" id="1423763.FC46_GL000321"/>
<dbReference type="SUPFAM" id="SSF53474">
    <property type="entry name" value="alpha/beta-Hydrolases"/>
    <property type="match status" value="1"/>
</dbReference>
<dbReference type="InterPro" id="IPR029058">
    <property type="entry name" value="AB_hydrolase_fold"/>
</dbReference>
<evidence type="ECO:0000313" key="2">
    <source>
        <dbReference type="Proteomes" id="UP000051036"/>
    </source>
</evidence>
<comment type="caution">
    <text evidence="1">The sequence shown here is derived from an EMBL/GenBank/DDBJ whole genome shotgun (WGS) entry which is preliminary data.</text>
</comment>
<dbReference type="Proteomes" id="UP000051036">
    <property type="component" value="Unassembled WGS sequence"/>
</dbReference>
<evidence type="ECO:0000313" key="1">
    <source>
        <dbReference type="EMBL" id="KRL90219.1"/>
    </source>
</evidence>
<sequence length="435" mass="50230">MSSAGQDFIVYQVGKELTQDPQDLINSLLSKYFVGQSGIRYFPTDIVITNPNIEEYEFLDSAHLKLILDTNEKWITIGSYRASFYVDPDRIFKIWLSLRSLNIKVRLRIFPSFMGTNGSISEYEVINIDPEKKEEYQLKLEALKKARVVSCNVEAKGEGALILGVLHWRWSRKEVGTFIPGGQRIVDQINHDDIAYHFNPGDMKPPLNVYFSGARGLEGFEAYPMFRKMKAPALLFTDMRLSVGEFYEDASQSIGEQIMAVIDKTLEKLGFSHDQLVMTGISMGTYPALKYGAQMQAHAIIVAKPITNLGYVASRERLQRPDEFDTIFDIDNQFVNHLDLDHLKELDQLFWERFEMCDLIKTRLFIGYMINDDYDNRTVARLKESKTIKKARQIVYKGYEGRHNDNPQIVQWFIERVQQILATDFGRKMKNGTDY</sequence>
<dbReference type="ESTHER" id="9laco-a0a0r1ul77">
    <property type="family name" value="Asp2"/>
</dbReference>
<keyword evidence="2" id="KW-1185">Reference proteome</keyword>
<dbReference type="InterPro" id="IPR022267">
    <property type="entry name" value="Asp2"/>
</dbReference>
<dbReference type="Pfam" id="PF16929">
    <property type="entry name" value="Asp2"/>
    <property type="match status" value="1"/>
</dbReference>
<dbReference type="AlphaFoldDB" id="A0A0R1UL77"/>
<dbReference type="EMBL" id="AZFM01000013">
    <property type="protein sequence ID" value="KRL90219.1"/>
    <property type="molecule type" value="Genomic_DNA"/>
</dbReference>
<gene>
    <name evidence="1" type="ORF">FC46_GL000321</name>
</gene>
<dbReference type="Gene3D" id="3.40.50.1820">
    <property type="entry name" value="alpha/beta hydrolase"/>
    <property type="match status" value="1"/>
</dbReference>
<proteinExistence type="predicted"/>